<dbReference type="NCBIfam" id="NF006674">
    <property type="entry name" value="PRK09224.1"/>
    <property type="match status" value="1"/>
</dbReference>
<dbReference type="InterPro" id="IPR001926">
    <property type="entry name" value="TrpB-like_PALP"/>
</dbReference>
<evidence type="ECO:0000259" key="14">
    <source>
        <dbReference type="PROSITE" id="PS51672"/>
    </source>
</evidence>
<comment type="subunit">
    <text evidence="5">Homotetramer.</text>
</comment>
<keyword evidence="16" id="KW-1185">Reference proteome</keyword>
<comment type="caution">
    <text evidence="15">The sequence shown here is derived from an EMBL/GenBank/DDBJ whole genome shotgun (WGS) entry which is preliminary data.</text>
</comment>
<dbReference type="Proteomes" id="UP000193922">
    <property type="component" value="Unassembled WGS sequence"/>
</dbReference>
<dbReference type="EC" id="4.3.1.19" evidence="12"/>
<dbReference type="GO" id="GO:0030170">
    <property type="term" value="F:pyridoxal phosphate binding"/>
    <property type="evidence" value="ECO:0007669"/>
    <property type="project" value="InterPro"/>
</dbReference>
<dbReference type="RefSeq" id="XP_040747497.1">
    <property type="nucleotide sequence ID" value="XM_040886146.1"/>
</dbReference>
<keyword evidence="8" id="KW-0677">Repeat</keyword>
<evidence type="ECO:0000256" key="11">
    <source>
        <dbReference type="ARBA" id="ARBA00023304"/>
    </source>
</evidence>
<dbReference type="InterPro" id="IPR050147">
    <property type="entry name" value="Ser/Thr_Dehydratase"/>
</dbReference>
<dbReference type="CDD" id="cd01562">
    <property type="entry name" value="Thr-dehyd"/>
    <property type="match status" value="1"/>
</dbReference>
<keyword evidence="9 12" id="KW-0663">Pyridoxal phosphate</keyword>
<dbReference type="GO" id="GO:0006565">
    <property type="term" value="P:L-serine catabolic process"/>
    <property type="evidence" value="ECO:0007669"/>
    <property type="project" value="TreeGrafter"/>
</dbReference>
<evidence type="ECO:0000256" key="2">
    <source>
        <dbReference type="ARBA" id="ARBA00001933"/>
    </source>
</evidence>
<keyword evidence="11 12" id="KW-0100">Branched-chain amino acid biosynthesis</keyword>
<comment type="catalytic activity">
    <reaction evidence="1 12">
        <text>L-threonine = 2-oxobutanoate + NH4(+)</text>
        <dbReference type="Rhea" id="RHEA:22108"/>
        <dbReference type="ChEBI" id="CHEBI:16763"/>
        <dbReference type="ChEBI" id="CHEBI:28938"/>
        <dbReference type="ChEBI" id="CHEBI:57926"/>
        <dbReference type="EC" id="4.3.1.19"/>
    </reaction>
</comment>
<dbReference type="CDD" id="cd04907">
    <property type="entry name" value="ACT_ThrD-I_2"/>
    <property type="match status" value="1"/>
</dbReference>
<evidence type="ECO:0000256" key="13">
    <source>
        <dbReference type="SAM" id="MobiDB-lite"/>
    </source>
</evidence>
<accession>A0A1Y1WM64</accession>
<keyword evidence="7 12" id="KW-0412">Isoleucine biosynthesis</keyword>
<dbReference type="PANTHER" id="PTHR48078:SF11">
    <property type="entry name" value="THREONINE DEHYDRATASE, MITOCHONDRIAL"/>
    <property type="match status" value="1"/>
</dbReference>
<dbReference type="InterPro" id="IPR045865">
    <property type="entry name" value="ACT-like_dom_sf"/>
</dbReference>
<dbReference type="SUPFAM" id="SSF53686">
    <property type="entry name" value="Tryptophan synthase beta subunit-like PLP-dependent enzymes"/>
    <property type="match status" value="1"/>
</dbReference>
<dbReference type="AlphaFoldDB" id="A0A1Y1WM64"/>
<name>A0A1Y1WM64_9FUNG</name>
<evidence type="ECO:0000256" key="1">
    <source>
        <dbReference type="ARBA" id="ARBA00001274"/>
    </source>
</evidence>
<evidence type="ECO:0000256" key="6">
    <source>
        <dbReference type="ARBA" id="ARBA00022605"/>
    </source>
</evidence>
<evidence type="ECO:0000256" key="4">
    <source>
        <dbReference type="ARBA" id="ARBA00010869"/>
    </source>
</evidence>
<protein>
    <recommendedName>
        <fullName evidence="12">Threonine dehydratase</fullName>
        <ecNumber evidence="12">4.3.1.19</ecNumber>
    </recommendedName>
    <alternativeName>
        <fullName evidence="12">Threonine deaminase</fullName>
    </alternativeName>
</protein>
<dbReference type="SUPFAM" id="SSF55021">
    <property type="entry name" value="ACT-like"/>
    <property type="match status" value="2"/>
</dbReference>
<dbReference type="GeneID" id="63802794"/>
<feature type="region of interest" description="Disordered" evidence="13">
    <location>
        <begin position="1"/>
        <end position="38"/>
    </location>
</feature>
<dbReference type="Gene3D" id="3.40.1020.10">
    <property type="entry name" value="Biosynthetic Threonine Deaminase, Domain 3"/>
    <property type="match status" value="1"/>
</dbReference>
<dbReference type="STRING" id="61395.A0A1Y1WM64"/>
<feature type="domain" description="ACT-like" evidence="14">
    <location>
        <begin position="475"/>
        <end position="556"/>
    </location>
</feature>
<dbReference type="Gene3D" id="3.40.50.1100">
    <property type="match status" value="2"/>
</dbReference>
<dbReference type="FunFam" id="3.40.50.1100:FF:000008">
    <property type="entry name" value="L-threonine dehydratase"/>
    <property type="match status" value="1"/>
</dbReference>
<comment type="pathway">
    <text evidence="3 12">Amino-acid biosynthesis; L-isoleucine biosynthesis; 2-oxobutanoate from L-threonine: step 1/1.</text>
</comment>
<comment type="cofactor">
    <cofactor evidence="2 12">
        <name>pyridoxal 5'-phosphate</name>
        <dbReference type="ChEBI" id="CHEBI:597326"/>
    </cofactor>
</comment>
<evidence type="ECO:0000313" key="16">
    <source>
        <dbReference type="Proteomes" id="UP000193922"/>
    </source>
</evidence>
<dbReference type="OrthoDB" id="4418812at2759"/>
<keyword evidence="10 12" id="KW-0456">Lyase</keyword>
<proteinExistence type="inferred from homology"/>
<dbReference type="InterPro" id="IPR000634">
    <property type="entry name" value="Ser/Thr_deHydtase_PyrdxlP-BS"/>
</dbReference>
<dbReference type="EMBL" id="MCFD01000001">
    <property type="protein sequence ID" value="ORX74286.1"/>
    <property type="molecule type" value="Genomic_DNA"/>
</dbReference>
<dbReference type="UniPathway" id="UPA00047">
    <property type="reaction ID" value="UER00054"/>
</dbReference>
<keyword evidence="6 12" id="KW-0028">Amino-acid biosynthesis</keyword>
<evidence type="ECO:0000256" key="10">
    <source>
        <dbReference type="ARBA" id="ARBA00023239"/>
    </source>
</evidence>
<dbReference type="PANTHER" id="PTHR48078">
    <property type="entry name" value="THREONINE DEHYDRATASE, MITOCHONDRIAL-RELATED"/>
    <property type="match status" value="1"/>
</dbReference>
<comment type="similarity">
    <text evidence="4 12">Belongs to the serine/threonine dehydratase family.</text>
</comment>
<dbReference type="GO" id="GO:0004794">
    <property type="term" value="F:threonine deaminase activity"/>
    <property type="evidence" value="ECO:0007669"/>
    <property type="project" value="UniProtKB-UniRule"/>
</dbReference>
<reference evidence="15 16" key="1">
    <citation type="submission" date="2016-07" db="EMBL/GenBank/DDBJ databases">
        <title>Pervasive Adenine N6-methylation of Active Genes in Fungi.</title>
        <authorList>
            <consortium name="DOE Joint Genome Institute"/>
            <person name="Mondo S.J."/>
            <person name="Dannebaum R.O."/>
            <person name="Kuo R.C."/>
            <person name="Labutti K."/>
            <person name="Haridas S."/>
            <person name="Kuo A."/>
            <person name="Salamov A."/>
            <person name="Ahrendt S.R."/>
            <person name="Lipzen A."/>
            <person name="Sullivan W."/>
            <person name="Andreopoulos W.B."/>
            <person name="Clum A."/>
            <person name="Lindquist E."/>
            <person name="Daum C."/>
            <person name="Ramamoorthy G.K."/>
            <person name="Gryganskyi A."/>
            <person name="Culley D."/>
            <person name="Magnuson J.K."/>
            <person name="James T.Y."/>
            <person name="O'Malley M.A."/>
            <person name="Stajich J.E."/>
            <person name="Spatafora J.W."/>
            <person name="Visel A."/>
            <person name="Grigoriev I.V."/>
        </authorList>
    </citation>
    <scope>NUCLEOTIDE SEQUENCE [LARGE SCALE GENOMIC DNA]</scope>
    <source>
        <strain evidence="15 16">ATCC 12442</strain>
    </source>
</reference>
<dbReference type="InterPro" id="IPR001721">
    <property type="entry name" value="TD_ACT-like"/>
</dbReference>
<dbReference type="PROSITE" id="PS00165">
    <property type="entry name" value="DEHYDRATASE_SER_THR"/>
    <property type="match status" value="1"/>
</dbReference>
<dbReference type="NCBIfam" id="TIGR01124">
    <property type="entry name" value="ilvA_2Cterm"/>
    <property type="match status" value="1"/>
</dbReference>
<dbReference type="Pfam" id="PF00585">
    <property type="entry name" value="Thr_dehydrat_C"/>
    <property type="match status" value="2"/>
</dbReference>
<dbReference type="InterPro" id="IPR005787">
    <property type="entry name" value="Thr_deHydtase_biosynth"/>
</dbReference>
<dbReference type="Pfam" id="PF00291">
    <property type="entry name" value="PALP"/>
    <property type="match status" value="1"/>
</dbReference>
<evidence type="ECO:0000256" key="12">
    <source>
        <dbReference type="RuleBase" id="RU362012"/>
    </source>
</evidence>
<evidence type="ECO:0000313" key="15">
    <source>
        <dbReference type="EMBL" id="ORX74286.1"/>
    </source>
</evidence>
<dbReference type="InterPro" id="IPR036052">
    <property type="entry name" value="TrpB-like_PALP_sf"/>
</dbReference>
<gene>
    <name evidence="15" type="ORF">DL89DRAFT_264204</name>
</gene>
<dbReference type="FunFam" id="3.40.1020.10:FF:000001">
    <property type="entry name" value="L-threonine dehydratase"/>
    <property type="match status" value="1"/>
</dbReference>
<evidence type="ECO:0000256" key="3">
    <source>
        <dbReference type="ARBA" id="ARBA00004810"/>
    </source>
</evidence>
<evidence type="ECO:0000256" key="9">
    <source>
        <dbReference type="ARBA" id="ARBA00022898"/>
    </source>
</evidence>
<dbReference type="PROSITE" id="PS51672">
    <property type="entry name" value="ACT_LIKE"/>
    <property type="match status" value="2"/>
</dbReference>
<dbReference type="GO" id="GO:0009097">
    <property type="term" value="P:isoleucine biosynthetic process"/>
    <property type="evidence" value="ECO:0007669"/>
    <property type="project" value="UniProtKB-UniRule"/>
</dbReference>
<dbReference type="GO" id="GO:0006567">
    <property type="term" value="P:L-threonine catabolic process"/>
    <property type="evidence" value="ECO:0007669"/>
    <property type="project" value="TreeGrafter"/>
</dbReference>
<evidence type="ECO:0000256" key="7">
    <source>
        <dbReference type="ARBA" id="ARBA00022624"/>
    </source>
</evidence>
<feature type="domain" description="ACT-like" evidence="14">
    <location>
        <begin position="381"/>
        <end position="453"/>
    </location>
</feature>
<evidence type="ECO:0000256" key="5">
    <source>
        <dbReference type="ARBA" id="ARBA00011881"/>
    </source>
</evidence>
<sequence>MTPTNNGTSTPVVSSDIAPNSRSINENTIMPSDVSSGYQTPVSGLKQASAADGPDYLQMILSSYVYDVATETPLTHAVNLSTRTGNSVFLKREDLQPVFSFKIRGAYNKISHLTQEEKDRGIIACSAGNHAQGVAMSAKHLGIKATIVMPILTPAIKWQNVKRLGANVVLHGAGFDEAKVECSRLAKLHGFTNIPPFDDPYVIAGQGTIGMELLRQKRPSDIDAIFVAVGGGGLIAGISAYVKRVWPDIKVIAVETVDSNAMCQSLKLGKRVVLPETGLFADGTAVLQVGRECFRVAKDLIDDVVLVTNDEICAAIKDVFEDTRSVLEPSGALALAGLKRYARDHSYSGKNLVAVTSGANMNFDRLRFVAERAALGEQKEVLLSVIIPERPGSYLKLHDVIFPRAITEFSYRYSDPNKAHIFMSFEVKDRTKEVPEILNELSSKDMQAIDLTDNELAKSHARYIVGGRSDIQNEYMIRFEFPERHGALKKFLHGLRFNWNITLFQYRNFGQDVAKVLVGVQVPPSDEDMSLKPGEFPKAIQQFLDELEYKYYNETNNPVFQQFMRY</sequence>
<evidence type="ECO:0000256" key="8">
    <source>
        <dbReference type="ARBA" id="ARBA00022737"/>
    </source>
</evidence>
<dbReference type="GO" id="GO:0003941">
    <property type="term" value="F:L-serine ammonia-lyase activity"/>
    <property type="evidence" value="ECO:0007669"/>
    <property type="project" value="TreeGrafter"/>
</dbReference>
<dbReference type="CDD" id="cd04906">
    <property type="entry name" value="ACT_ThrD-I_1"/>
    <property type="match status" value="1"/>
</dbReference>
<dbReference type="InterPro" id="IPR038110">
    <property type="entry name" value="TD_ACT-like_sf"/>
</dbReference>
<organism evidence="15 16">
    <name type="scientific">Linderina pennispora</name>
    <dbReference type="NCBI Taxonomy" id="61395"/>
    <lineage>
        <taxon>Eukaryota</taxon>
        <taxon>Fungi</taxon>
        <taxon>Fungi incertae sedis</taxon>
        <taxon>Zoopagomycota</taxon>
        <taxon>Kickxellomycotina</taxon>
        <taxon>Kickxellomycetes</taxon>
        <taxon>Kickxellales</taxon>
        <taxon>Kickxellaceae</taxon>
        <taxon>Linderina</taxon>
    </lineage>
</organism>